<evidence type="ECO:0000256" key="3">
    <source>
        <dbReference type="ARBA" id="ARBA00022729"/>
    </source>
</evidence>
<dbReference type="Pfam" id="PF01120">
    <property type="entry name" value="Alpha_L_fucos"/>
    <property type="match status" value="1"/>
</dbReference>
<feature type="signal peptide" evidence="6">
    <location>
        <begin position="1"/>
        <end position="22"/>
    </location>
</feature>
<reference evidence="8" key="1">
    <citation type="submission" date="2023-06" db="EMBL/GenBank/DDBJ databases">
        <title>Genomic of Agaribacillus aureum.</title>
        <authorList>
            <person name="Wang G."/>
        </authorList>
    </citation>
    <scope>NUCLEOTIDE SEQUENCE</scope>
    <source>
        <strain evidence="8">BMA12</strain>
    </source>
</reference>
<sequence length="802" mass="91562">MNKTLQSYVMLFMAIVSLSLIAQVSIAQPEKQDDLYIYDKVSEISNDNIFKTEGYYNWGTSILKGKDGKYHLFYSRWKSEYKFTGWLTHSEIAHATSRAPAGPWKFKETVLKGRGQEHWDAITAHNPKIKYFEGKYYLYYISTNMGDKPITQEELIETAQTGYKHPNWSILRPNQRTGVAVSNSINGPWKRMDQPLIEPSGPITTLTVNPAIDRGKDGKYYLIVKGDKPNEKRFIRNQAIAVSNSPLGPFKMQEKPVIDYTDTEDVSMWYDKGRDRFYGVFHAHEFIGMVTSPNGIDWKKANEYVLMSKKVKMKDGTILKPDRMERPFVYTENGKPAVLSLAVKKGEESYSIFVPLKNPEFPVPNARQLAWQEAELGVVFHYDLHVFDGKKYGQGQNRIDPVPDYQIFNPEKLDTDQWIKSAKDAGATFAMLTATHETGFALYQSDVNPYSLKALKWRDGKGDIVGDFVNSCRKYGIKPGIYLGIRWNSFLGVHDFKVNGEGEFRENRQHWYNSMVEGMVKEICTRYGELFEIWFDGGADHPDNGAPDVLPIVRRYQPNCLFYHNGQLAEARWGGSEHGMVGDPCWATFPYPATGAGESAWKNIAKDNFKLLKHGDPDGKYWVPAMSDAPLRGYNGRHEWFWEPGDEEHIFPLENLVDMYYKSVGRNSTLILGLTPDPDGLMPEPDVNRLKELGTEIKKRFSDPIANTSGKGTRVYLKLPSTQKFNQLVIQEDIANGERIRAYSVEALINGQWKEVASGQSIGHKRIHLIDEVEASRLRLMIHESISEPIIKLFSIYAIDHK</sequence>
<dbReference type="InterPro" id="IPR023296">
    <property type="entry name" value="Glyco_hydro_beta-prop_sf"/>
</dbReference>
<evidence type="ECO:0000259" key="7">
    <source>
        <dbReference type="Pfam" id="PF01120"/>
    </source>
</evidence>
<dbReference type="SMART" id="SM00812">
    <property type="entry name" value="Alpha_L_fucos"/>
    <property type="match status" value="1"/>
</dbReference>
<dbReference type="RefSeq" id="WP_346760285.1">
    <property type="nucleotide sequence ID" value="NZ_JAUJEB010000005.1"/>
</dbReference>
<keyword evidence="4" id="KW-0378">Hydrolase</keyword>
<dbReference type="InterPro" id="IPR057739">
    <property type="entry name" value="Glyco_hydro_29_N"/>
</dbReference>
<dbReference type="Gene3D" id="3.20.20.80">
    <property type="entry name" value="Glycosidases"/>
    <property type="match status" value="1"/>
</dbReference>
<evidence type="ECO:0000256" key="1">
    <source>
        <dbReference type="ARBA" id="ARBA00007951"/>
    </source>
</evidence>
<dbReference type="Proteomes" id="UP001172083">
    <property type="component" value="Unassembled WGS sequence"/>
</dbReference>
<dbReference type="PANTHER" id="PTHR10030">
    <property type="entry name" value="ALPHA-L-FUCOSIDASE"/>
    <property type="match status" value="1"/>
</dbReference>
<evidence type="ECO:0000256" key="6">
    <source>
        <dbReference type="SAM" id="SignalP"/>
    </source>
</evidence>
<gene>
    <name evidence="8" type="ORF">QQ020_22900</name>
</gene>
<dbReference type="PANTHER" id="PTHR10030:SF37">
    <property type="entry name" value="ALPHA-L-FUCOSIDASE-RELATED"/>
    <property type="match status" value="1"/>
</dbReference>
<dbReference type="SUPFAM" id="SSF51445">
    <property type="entry name" value="(Trans)glycosidases"/>
    <property type="match status" value="1"/>
</dbReference>
<feature type="domain" description="Glycoside hydrolase family 29 N-terminal" evidence="7">
    <location>
        <begin position="406"/>
        <end position="695"/>
    </location>
</feature>
<dbReference type="CDD" id="cd08994">
    <property type="entry name" value="GH43_62_32_68_117_130-like"/>
    <property type="match status" value="1"/>
</dbReference>
<proteinExistence type="inferred from homology"/>
<dbReference type="Gene3D" id="2.60.120.260">
    <property type="entry name" value="Galactose-binding domain-like"/>
    <property type="match status" value="1"/>
</dbReference>
<keyword evidence="9" id="KW-1185">Reference proteome</keyword>
<dbReference type="InterPro" id="IPR017853">
    <property type="entry name" value="GH"/>
</dbReference>
<comment type="caution">
    <text evidence="8">The sequence shown here is derived from an EMBL/GenBank/DDBJ whole genome shotgun (WGS) entry which is preliminary data.</text>
</comment>
<dbReference type="EC" id="3.2.1.51" evidence="2"/>
<evidence type="ECO:0000313" key="8">
    <source>
        <dbReference type="EMBL" id="MDN5214947.1"/>
    </source>
</evidence>
<dbReference type="Gene3D" id="2.115.10.20">
    <property type="entry name" value="Glycosyl hydrolase domain, family 43"/>
    <property type="match status" value="1"/>
</dbReference>
<name>A0ABT8LB06_9BACT</name>
<comment type="similarity">
    <text evidence="1">Belongs to the glycosyl hydrolase 29 family.</text>
</comment>
<evidence type="ECO:0000313" key="9">
    <source>
        <dbReference type="Proteomes" id="UP001172083"/>
    </source>
</evidence>
<evidence type="ECO:0000256" key="4">
    <source>
        <dbReference type="ARBA" id="ARBA00022801"/>
    </source>
</evidence>
<dbReference type="EMBL" id="JAUJEB010000005">
    <property type="protein sequence ID" value="MDN5214947.1"/>
    <property type="molecule type" value="Genomic_DNA"/>
</dbReference>
<evidence type="ECO:0000256" key="2">
    <source>
        <dbReference type="ARBA" id="ARBA00012662"/>
    </source>
</evidence>
<dbReference type="InterPro" id="IPR000933">
    <property type="entry name" value="Glyco_hydro_29"/>
</dbReference>
<protein>
    <recommendedName>
        <fullName evidence="2">alpha-L-fucosidase</fullName>
        <ecNumber evidence="2">3.2.1.51</ecNumber>
    </recommendedName>
</protein>
<accession>A0ABT8LB06</accession>
<keyword evidence="5" id="KW-0326">Glycosidase</keyword>
<organism evidence="8 9">
    <name type="scientific">Agaribacillus aureus</name>
    <dbReference type="NCBI Taxonomy" id="3051825"/>
    <lineage>
        <taxon>Bacteria</taxon>
        <taxon>Pseudomonadati</taxon>
        <taxon>Bacteroidota</taxon>
        <taxon>Cytophagia</taxon>
        <taxon>Cytophagales</taxon>
        <taxon>Splendidivirgaceae</taxon>
        <taxon>Agaribacillus</taxon>
    </lineage>
</organism>
<feature type="chain" id="PRO_5046197191" description="alpha-L-fucosidase" evidence="6">
    <location>
        <begin position="23"/>
        <end position="802"/>
    </location>
</feature>
<evidence type="ECO:0000256" key="5">
    <source>
        <dbReference type="ARBA" id="ARBA00023295"/>
    </source>
</evidence>
<dbReference type="SUPFAM" id="SSF75005">
    <property type="entry name" value="Arabinanase/levansucrase/invertase"/>
    <property type="match status" value="1"/>
</dbReference>
<keyword evidence="3 6" id="KW-0732">Signal</keyword>